<keyword evidence="3" id="KW-1185">Reference proteome</keyword>
<dbReference type="Proteomes" id="UP001164746">
    <property type="component" value="Chromosome 17"/>
</dbReference>
<evidence type="ECO:0000313" key="3">
    <source>
        <dbReference type="Proteomes" id="UP001164746"/>
    </source>
</evidence>
<evidence type="ECO:0000313" key="2">
    <source>
        <dbReference type="EMBL" id="WAR30785.1"/>
    </source>
</evidence>
<feature type="non-terminal residue" evidence="2">
    <location>
        <position position="1"/>
    </location>
</feature>
<reference evidence="2" key="1">
    <citation type="submission" date="2022-11" db="EMBL/GenBank/DDBJ databases">
        <title>Centuries of genome instability and evolution in soft-shell clam transmissible cancer (bioRxiv).</title>
        <authorList>
            <person name="Hart S.F.M."/>
            <person name="Yonemitsu M.A."/>
            <person name="Giersch R.M."/>
            <person name="Beal B.F."/>
            <person name="Arriagada G."/>
            <person name="Davis B.W."/>
            <person name="Ostrander E.A."/>
            <person name="Goff S.P."/>
            <person name="Metzger M.J."/>
        </authorList>
    </citation>
    <scope>NUCLEOTIDE SEQUENCE</scope>
    <source>
        <strain evidence="2">MELC-2E11</strain>
        <tissue evidence="2">Siphon/mantle</tissue>
    </source>
</reference>
<sequence>MKLQRQKDEMKQELEELAILPDTLDLELERLLIREQTALPYAADQDLCVKSLTDPELSSRNKDKEMKEIRAIKVKSKYEPKSIKFKEDQTLLDIGKLRLEEEKNDVKFASNDKRANYKHRFPFSKRTRYKDLGNKTYQRTGGPIHRSLKMTKDPYSRMASRSLKMTEDPYSRMA</sequence>
<gene>
    <name evidence="2" type="ORF">MAR_033327</name>
</gene>
<evidence type="ECO:0000256" key="1">
    <source>
        <dbReference type="SAM" id="MobiDB-lite"/>
    </source>
</evidence>
<feature type="region of interest" description="Disordered" evidence="1">
    <location>
        <begin position="132"/>
        <end position="174"/>
    </location>
</feature>
<dbReference type="EMBL" id="CP111028">
    <property type="protein sequence ID" value="WAR30785.1"/>
    <property type="molecule type" value="Genomic_DNA"/>
</dbReference>
<feature type="compositionally biased region" description="Basic and acidic residues" evidence="1">
    <location>
        <begin position="164"/>
        <end position="174"/>
    </location>
</feature>
<protein>
    <submittedName>
        <fullName evidence="2">Uncharacterized protein</fullName>
    </submittedName>
</protein>
<accession>A0ABY7G8P6</accession>
<organism evidence="2 3">
    <name type="scientific">Mya arenaria</name>
    <name type="common">Soft-shell clam</name>
    <dbReference type="NCBI Taxonomy" id="6604"/>
    <lineage>
        <taxon>Eukaryota</taxon>
        <taxon>Metazoa</taxon>
        <taxon>Spiralia</taxon>
        <taxon>Lophotrochozoa</taxon>
        <taxon>Mollusca</taxon>
        <taxon>Bivalvia</taxon>
        <taxon>Autobranchia</taxon>
        <taxon>Heteroconchia</taxon>
        <taxon>Euheterodonta</taxon>
        <taxon>Imparidentia</taxon>
        <taxon>Neoheterodontei</taxon>
        <taxon>Myida</taxon>
        <taxon>Myoidea</taxon>
        <taxon>Myidae</taxon>
        <taxon>Mya</taxon>
    </lineage>
</organism>
<proteinExistence type="predicted"/>
<name>A0ABY7G8P6_MYAAR</name>